<protein>
    <recommendedName>
        <fullName evidence="3">DUF4875 domain-containing protein</fullName>
    </recommendedName>
</protein>
<keyword evidence="5" id="KW-1185">Reference proteome</keyword>
<dbReference type="Proteomes" id="UP000199445">
    <property type="component" value="Unassembled WGS sequence"/>
</dbReference>
<dbReference type="EMBL" id="FOSC01000022">
    <property type="protein sequence ID" value="SFK30884.1"/>
    <property type="molecule type" value="Genomic_DNA"/>
</dbReference>
<dbReference type="OrthoDB" id="6402964at2"/>
<keyword evidence="2" id="KW-0472">Membrane</keyword>
<evidence type="ECO:0000256" key="2">
    <source>
        <dbReference type="SAM" id="Phobius"/>
    </source>
</evidence>
<evidence type="ECO:0000259" key="3">
    <source>
        <dbReference type="Pfam" id="PF16175"/>
    </source>
</evidence>
<dbReference type="Gene3D" id="6.10.20.130">
    <property type="match status" value="1"/>
</dbReference>
<keyword evidence="2" id="KW-1133">Transmembrane helix</keyword>
<reference evidence="4 5" key="1">
    <citation type="submission" date="2016-10" db="EMBL/GenBank/DDBJ databases">
        <authorList>
            <person name="de Groot N.N."/>
        </authorList>
    </citation>
    <scope>NUCLEOTIDE SEQUENCE [LARGE SCALE GENOMIC DNA]</scope>
    <source>
        <strain evidence="4 5">IBRC-M 10445</strain>
    </source>
</reference>
<evidence type="ECO:0000256" key="1">
    <source>
        <dbReference type="SAM" id="MobiDB-lite"/>
    </source>
</evidence>
<dbReference type="RefSeq" id="WP_091706695.1">
    <property type="nucleotide sequence ID" value="NZ_BMYN01000027.1"/>
</dbReference>
<feature type="domain" description="DUF4875" evidence="3">
    <location>
        <begin position="97"/>
        <end position="251"/>
    </location>
</feature>
<proteinExistence type="predicted"/>
<feature type="region of interest" description="Disordered" evidence="1">
    <location>
        <begin position="78"/>
        <end position="98"/>
    </location>
</feature>
<dbReference type="Gene3D" id="3.10.310.90">
    <property type="match status" value="1"/>
</dbReference>
<keyword evidence="2" id="KW-0812">Transmembrane</keyword>
<accession>A0A1I3YGA2</accession>
<feature type="transmembrane region" description="Helical" evidence="2">
    <location>
        <begin position="37"/>
        <end position="56"/>
    </location>
</feature>
<gene>
    <name evidence="4" type="ORF">SAMN05216429_1222</name>
</gene>
<organism evidence="4 5">
    <name type="scientific">Marinobacter persicus</name>
    <dbReference type="NCBI Taxonomy" id="930118"/>
    <lineage>
        <taxon>Bacteria</taxon>
        <taxon>Pseudomonadati</taxon>
        <taxon>Pseudomonadota</taxon>
        <taxon>Gammaproteobacteria</taxon>
        <taxon>Pseudomonadales</taxon>
        <taxon>Marinobacteraceae</taxon>
        <taxon>Marinobacter</taxon>
    </lineage>
</organism>
<dbReference type="AlphaFoldDB" id="A0A1I3YGA2"/>
<dbReference type="InterPro" id="IPR032383">
    <property type="entry name" value="DUF4875"/>
</dbReference>
<evidence type="ECO:0000313" key="4">
    <source>
        <dbReference type="EMBL" id="SFK30884.1"/>
    </source>
</evidence>
<dbReference type="Pfam" id="PF16175">
    <property type="entry name" value="DUF4875"/>
    <property type="match status" value="1"/>
</dbReference>
<evidence type="ECO:0000313" key="5">
    <source>
        <dbReference type="Proteomes" id="UP000199445"/>
    </source>
</evidence>
<name>A0A1I3YGA2_9GAMM</name>
<feature type="transmembrane region" description="Helical" evidence="2">
    <location>
        <begin position="6"/>
        <end position="25"/>
    </location>
</feature>
<sequence length="382" mass="42497">MEAISIILIIVFFLLLLAALVGVVKPSLVRQQTRMKAFFGNLGAAFVTLILIGIVAPSQNTPKEAVVEDKQEIIAQNAKEEKGAGKAEPMQSKAPEGRAQPYEVIGAEDYSFPGRKRVRWQIVAPSAQSRGDRAFTAIQAAKDLLKKTEADQATVWLEINKELAGKGYGLAIVSFTPDGKGNSGQEANSEVWEVEVAADEVSAEQVRIANAWYANRSKFVGDDGLTDEPRLKTYLASELGIPESQISLPWVMREKFAYNGETYAVAGTRMPSDVKEPESFSKSKCQMDLQCWGDKHNVAAGLYCDDYVEKLAKYSHEWTDGMLEPKFSHFRWKDRSKGYITYIGDKIKFQNGFGAWQNYVYECDLDPETNTVLDVRAQPGRL</sequence>